<accession>A0A507E8Y8</accession>
<evidence type="ECO:0000256" key="3">
    <source>
        <dbReference type="ARBA" id="ARBA00022432"/>
    </source>
</evidence>
<evidence type="ECO:0000256" key="4">
    <source>
        <dbReference type="ARBA" id="ARBA00022723"/>
    </source>
</evidence>
<name>A0A507E8Y8_9FUNG</name>
<evidence type="ECO:0000256" key="2">
    <source>
        <dbReference type="ARBA" id="ARBA00010855"/>
    </source>
</evidence>
<protein>
    <recommendedName>
        <fullName evidence="11">Zn(2)-C6 fungal-type domain-containing protein</fullName>
    </recommendedName>
</protein>
<keyword evidence="6" id="KW-0805">Transcription regulation</keyword>
<evidence type="ECO:0000313" key="13">
    <source>
        <dbReference type="Proteomes" id="UP000318582"/>
    </source>
</evidence>
<dbReference type="InterPro" id="IPR001138">
    <property type="entry name" value="Zn2Cys6_DnaBD"/>
</dbReference>
<comment type="similarity">
    <text evidence="2">Belongs to the ERT1/acuK family.</text>
</comment>
<evidence type="ECO:0000259" key="11">
    <source>
        <dbReference type="PROSITE" id="PS50048"/>
    </source>
</evidence>
<comment type="subcellular location">
    <subcellularLocation>
        <location evidence="1">Nucleus</location>
    </subcellularLocation>
</comment>
<dbReference type="PANTHER" id="PTHR47659:SF1">
    <property type="entry name" value="TRANSCRIPTION ACTIVATOR OF GLUCONEOGENESIS ERT1"/>
    <property type="match status" value="1"/>
</dbReference>
<feature type="compositionally biased region" description="Low complexity" evidence="10">
    <location>
        <begin position="72"/>
        <end position="113"/>
    </location>
</feature>
<feature type="region of interest" description="Disordered" evidence="10">
    <location>
        <begin position="1"/>
        <end position="21"/>
    </location>
</feature>
<dbReference type="InterPro" id="IPR056751">
    <property type="entry name" value="PAS_13"/>
</dbReference>
<evidence type="ECO:0000256" key="10">
    <source>
        <dbReference type="SAM" id="MobiDB-lite"/>
    </source>
</evidence>
<keyword evidence="4" id="KW-0479">Metal-binding</keyword>
<dbReference type="GO" id="GO:0009267">
    <property type="term" value="P:cellular response to starvation"/>
    <property type="evidence" value="ECO:0007669"/>
    <property type="project" value="TreeGrafter"/>
</dbReference>
<evidence type="ECO:0000256" key="8">
    <source>
        <dbReference type="ARBA" id="ARBA00023163"/>
    </source>
</evidence>
<dbReference type="PANTHER" id="PTHR47659">
    <property type="entry name" value="ZN(II)2CYS6 TRANSCRIPTION FACTOR (EUROFUNG)-RELATED"/>
    <property type="match status" value="1"/>
</dbReference>
<dbReference type="EMBL" id="QEAQ01000014">
    <property type="protein sequence ID" value="TPX60533.1"/>
    <property type="molecule type" value="Genomic_DNA"/>
</dbReference>
<evidence type="ECO:0000313" key="12">
    <source>
        <dbReference type="EMBL" id="TPX60533.1"/>
    </source>
</evidence>
<keyword evidence="3" id="KW-0312">Gluconeogenesis</keyword>
<comment type="caution">
    <text evidence="12">The sequence shown here is derived from an EMBL/GenBank/DDBJ whole genome shotgun (WGS) entry which is preliminary data.</text>
</comment>
<dbReference type="CDD" id="cd00067">
    <property type="entry name" value="GAL4"/>
    <property type="match status" value="1"/>
</dbReference>
<dbReference type="GO" id="GO:0000981">
    <property type="term" value="F:DNA-binding transcription factor activity, RNA polymerase II-specific"/>
    <property type="evidence" value="ECO:0007669"/>
    <property type="project" value="InterPro"/>
</dbReference>
<proteinExistence type="inferred from homology"/>
<dbReference type="Proteomes" id="UP000318582">
    <property type="component" value="Unassembled WGS sequence"/>
</dbReference>
<evidence type="ECO:0000256" key="9">
    <source>
        <dbReference type="ARBA" id="ARBA00023242"/>
    </source>
</evidence>
<feature type="compositionally biased region" description="Pro residues" evidence="10">
    <location>
        <begin position="114"/>
        <end position="123"/>
    </location>
</feature>
<keyword evidence="5" id="KW-0862">Zinc</keyword>
<dbReference type="AlphaFoldDB" id="A0A507E8Y8"/>
<evidence type="ECO:0000256" key="1">
    <source>
        <dbReference type="ARBA" id="ARBA00004123"/>
    </source>
</evidence>
<dbReference type="STRING" id="109895.A0A507E8Y8"/>
<keyword evidence="7" id="KW-0238">DNA-binding</keyword>
<dbReference type="GO" id="GO:0008270">
    <property type="term" value="F:zinc ion binding"/>
    <property type="evidence" value="ECO:0007669"/>
    <property type="project" value="InterPro"/>
</dbReference>
<feature type="domain" description="Zn(2)-C6 fungal-type" evidence="11">
    <location>
        <begin position="19"/>
        <end position="48"/>
    </location>
</feature>
<keyword evidence="13" id="KW-1185">Reference proteome</keyword>
<dbReference type="GO" id="GO:0005634">
    <property type="term" value="C:nucleus"/>
    <property type="evidence" value="ECO:0007669"/>
    <property type="project" value="UniProtKB-SubCell"/>
</dbReference>
<dbReference type="Gene3D" id="4.10.240.10">
    <property type="entry name" value="Zn(2)-C6 fungal-type DNA-binding domain"/>
    <property type="match status" value="1"/>
</dbReference>
<dbReference type="SUPFAM" id="SSF57701">
    <property type="entry name" value="Zn2/Cys6 DNA-binding domain"/>
    <property type="match status" value="1"/>
</dbReference>
<feature type="compositionally biased region" description="Polar residues" evidence="10">
    <location>
        <begin position="204"/>
        <end position="231"/>
    </location>
</feature>
<dbReference type="InterPro" id="IPR050335">
    <property type="entry name" value="ERT1_acuK_gluconeogen_tf"/>
</dbReference>
<dbReference type="Pfam" id="PF24990">
    <property type="entry name" value="PAS_13"/>
    <property type="match status" value="2"/>
</dbReference>
<dbReference type="InterPro" id="IPR036864">
    <property type="entry name" value="Zn2-C6_fun-type_DNA-bd_sf"/>
</dbReference>
<keyword evidence="8" id="KW-0804">Transcription</keyword>
<evidence type="ECO:0000256" key="5">
    <source>
        <dbReference type="ARBA" id="ARBA00022833"/>
    </source>
</evidence>
<feature type="region of interest" description="Disordered" evidence="10">
    <location>
        <begin position="66"/>
        <end position="134"/>
    </location>
</feature>
<dbReference type="GO" id="GO:0000977">
    <property type="term" value="F:RNA polymerase II transcription regulatory region sequence-specific DNA binding"/>
    <property type="evidence" value="ECO:0007669"/>
    <property type="project" value="TreeGrafter"/>
</dbReference>
<organism evidence="12 13">
    <name type="scientific">Powellomyces hirtus</name>
    <dbReference type="NCBI Taxonomy" id="109895"/>
    <lineage>
        <taxon>Eukaryota</taxon>
        <taxon>Fungi</taxon>
        <taxon>Fungi incertae sedis</taxon>
        <taxon>Chytridiomycota</taxon>
        <taxon>Chytridiomycota incertae sedis</taxon>
        <taxon>Chytridiomycetes</taxon>
        <taxon>Spizellomycetales</taxon>
        <taxon>Powellomycetaceae</taxon>
        <taxon>Powellomyces</taxon>
    </lineage>
</organism>
<evidence type="ECO:0000256" key="7">
    <source>
        <dbReference type="ARBA" id="ARBA00023125"/>
    </source>
</evidence>
<dbReference type="SMART" id="SM00066">
    <property type="entry name" value="GAL4"/>
    <property type="match status" value="1"/>
</dbReference>
<gene>
    <name evidence="12" type="ORF">PhCBS80983_g01746</name>
</gene>
<reference evidence="12 13" key="1">
    <citation type="journal article" date="2019" name="Sci. Rep.">
        <title>Comparative genomics of chytrid fungi reveal insights into the obligate biotrophic and pathogenic lifestyle of Synchytrium endobioticum.</title>
        <authorList>
            <person name="van de Vossenberg B.T.L.H."/>
            <person name="Warris S."/>
            <person name="Nguyen H.D.T."/>
            <person name="van Gent-Pelzer M.P.E."/>
            <person name="Joly D.L."/>
            <person name="van de Geest H.C."/>
            <person name="Bonants P.J.M."/>
            <person name="Smith D.S."/>
            <person name="Levesque C.A."/>
            <person name="van der Lee T.A.J."/>
        </authorList>
    </citation>
    <scope>NUCLEOTIDE SEQUENCE [LARGE SCALE GENOMIC DNA]</scope>
    <source>
        <strain evidence="12 13">CBS 809.83</strain>
    </source>
</reference>
<feature type="region of interest" description="Disordered" evidence="10">
    <location>
        <begin position="204"/>
        <end position="241"/>
    </location>
</feature>
<evidence type="ECO:0000256" key="6">
    <source>
        <dbReference type="ARBA" id="ARBA00023015"/>
    </source>
</evidence>
<keyword evidence="9" id="KW-0539">Nucleus</keyword>
<sequence length="433" mass="47524">MSDNSENRTTKRKKKASRACGHCQKAHLTCDDMRPCSRCVKRDLASTCADGARKKAKYLQDVDEEAIGGGSSSAHNSALSSPANNIESNNNSSNAASPSSFVPSPVSSNISAPANPPPPPAALPTPDHNNSEPNLLSFPLAPNFNFGSEAVNLEYSFLSNMLGNPPLGDPNGMNHLHSHLSHNSNTTSGFPLANLDMNAHMGGQQQSTIAGGSNNSNAAPIESMGTTNSPVSAPEDTYPDTRPTRVYKAVLRPYDYREGFHSLVRYVKGRMEKNDVMRICRALAQFRPSFMAQIMNLSEEDLVFMEKCFQRTIMEFDKLIGFSGTPTAVWRRTGEVALVGKEFSILTQWPREQLLGKKTYIYELMDNSSAVDYWEKFSLIAFDNSQQSIMTTCTLMSPSGRPVPCAFCFTIKRDIFDVPLAIVGNFLPLFRPV</sequence>
<dbReference type="GO" id="GO:0006094">
    <property type="term" value="P:gluconeogenesis"/>
    <property type="evidence" value="ECO:0007669"/>
    <property type="project" value="UniProtKB-KW"/>
</dbReference>
<dbReference type="PROSITE" id="PS50048">
    <property type="entry name" value="ZN2_CY6_FUNGAL_2"/>
    <property type="match status" value="1"/>
</dbReference>